<proteinExistence type="predicted"/>
<accession>A0A8J4FF78</accession>
<evidence type="ECO:0000313" key="2">
    <source>
        <dbReference type="Proteomes" id="UP000722791"/>
    </source>
</evidence>
<reference evidence="1" key="1">
    <citation type="journal article" date="2021" name="Proc. Natl. Acad. Sci. U.S.A.">
        <title>Three genomes in the algal genus Volvox reveal the fate of a haploid sex-determining region after a transition to homothallism.</title>
        <authorList>
            <person name="Yamamoto K."/>
            <person name="Hamaji T."/>
            <person name="Kawai-Toyooka H."/>
            <person name="Matsuzaki R."/>
            <person name="Takahashi F."/>
            <person name="Nishimura Y."/>
            <person name="Kawachi M."/>
            <person name="Noguchi H."/>
            <person name="Minakuchi Y."/>
            <person name="Umen J.G."/>
            <person name="Toyoda A."/>
            <person name="Nozaki H."/>
        </authorList>
    </citation>
    <scope>NUCLEOTIDE SEQUENCE</scope>
    <source>
        <strain evidence="1">NIES-3785</strain>
    </source>
</reference>
<evidence type="ECO:0000313" key="1">
    <source>
        <dbReference type="EMBL" id="GIM00170.1"/>
    </source>
</evidence>
<gene>
    <name evidence="1" type="ORF">Vretimale_5337</name>
</gene>
<feature type="non-terminal residue" evidence="1">
    <location>
        <position position="1"/>
    </location>
</feature>
<dbReference type="EMBL" id="BNCQ01000007">
    <property type="protein sequence ID" value="GIM00170.1"/>
    <property type="molecule type" value="Genomic_DNA"/>
</dbReference>
<sequence length="201" mass="22756">CPTCSYRSLLSSASGKMMTSVSQARTLAGCRAFGSIRPRLAARIANGTLCHMARKDSYMVEVEVAEDEPEDVAVRRYMKLVMQSRVVEKLRARKVKETKIEEYKRRFRERVEMRKAGIVEPTYEELYSSSEMMDRGPFDDFFSRRDDEDPEGAYDGLGDGLADDIFGNFAGGYVDRWTTQSGGYMSGTSFNNTSNWQGGYM</sequence>
<comment type="caution">
    <text evidence="1">The sequence shown here is derived from an EMBL/GenBank/DDBJ whole genome shotgun (WGS) entry which is preliminary data.</text>
</comment>
<organism evidence="1 2">
    <name type="scientific">Volvox reticuliferus</name>
    <dbReference type="NCBI Taxonomy" id="1737510"/>
    <lineage>
        <taxon>Eukaryota</taxon>
        <taxon>Viridiplantae</taxon>
        <taxon>Chlorophyta</taxon>
        <taxon>core chlorophytes</taxon>
        <taxon>Chlorophyceae</taxon>
        <taxon>CS clade</taxon>
        <taxon>Chlamydomonadales</taxon>
        <taxon>Volvocaceae</taxon>
        <taxon>Volvox</taxon>
    </lineage>
</organism>
<dbReference type="Proteomes" id="UP000722791">
    <property type="component" value="Unassembled WGS sequence"/>
</dbReference>
<protein>
    <submittedName>
        <fullName evidence="1">Uncharacterized protein</fullName>
    </submittedName>
</protein>
<dbReference type="AlphaFoldDB" id="A0A8J4FF78"/>
<name>A0A8J4FF78_9CHLO</name>
<dbReference type="OrthoDB" id="1902587at2759"/>